<dbReference type="Proteomes" id="UP000650467">
    <property type="component" value="Unassembled WGS sequence"/>
</dbReference>
<dbReference type="PANTHER" id="PTHR45875">
    <property type="entry name" value="METHYLTRANSFERASE N6AMT1"/>
    <property type="match status" value="1"/>
</dbReference>
<dbReference type="GO" id="GO:0008757">
    <property type="term" value="F:S-adenosylmethionine-dependent methyltransferase activity"/>
    <property type="evidence" value="ECO:0007669"/>
    <property type="project" value="TreeGrafter"/>
</dbReference>
<keyword evidence="3" id="KW-0489">Methyltransferase</keyword>
<name>A0A835WCD9_CHLIN</name>
<reference evidence="8" key="1">
    <citation type="journal article" date="2020" name="bioRxiv">
        <title>Comparative genomics of Chlamydomonas.</title>
        <authorList>
            <person name="Craig R.J."/>
            <person name="Hasan A.R."/>
            <person name="Ness R.W."/>
            <person name="Keightley P.D."/>
        </authorList>
    </citation>
    <scope>NUCLEOTIDE SEQUENCE</scope>
    <source>
        <strain evidence="8">SAG 7.73</strain>
    </source>
</reference>
<evidence type="ECO:0000313" key="9">
    <source>
        <dbReference type="Proteomes" id="UP000650467"/>
    </source>
</evidence>
<dbReference type="Pfam" id="PF05175">
    <property type="entry name" value="MTS"/>
    <property type="match status" value="1"/>
</dbReference>
<sequence length="223" mass="24410">MTELAVAEIKHTHWNGNVYEPSDDTFLLVDVLQEYARKWESSKPRCCLELGCGSGFVITSLALLLRQLASPVRAQLLAIDHSPAAAEATAQTLRSHQVADVEVVIASLFGPLLERLQGSVDVLLFNPPYVPTPDEEVERGGIASAWAGGWKGRRVIDRVLPLLPKLLSPTGELFMVTVTENEPKGIIDEMKAHGFQGRIAGTRQADEETLSIVHLWREPLAAA</sequence>
<dbReference type="InterPro" id="IPR029063">
    <property type="entry name" value="SAM-dependent_MTases_sf"/>
</dbReference>
<dbReference type="EMBL" id="JAEHOC010000002">
    <property type="protein sequence ID" value="KAG2444854.1"/>
    <property type="molecule type" value="Genomic_DNA"/>
</dbReference>
<evidence type="ECO:0000256" key="3">
    <source>
        <dbReference type="ARBA" id="ARBA00022603"/>
    </source>
</evidence>
<dbReference type="NCBIfam" id="TIGR00537">
    <property type="entry name" value="hemK_rel_arch"/>
    <property type="match status" value="1"/>
</dbReference>
<comment type="subcellular location">
    <subcellularLocation>
        <location evidence="1">Nucleus</location>
    </subcellularLocation>
</comment>
<keyword evidence="9" id="KW-1185">Reference proteome</keyword>
<evidence type="ECO:0000259" key="7">
    <source>
        <dbReference type="Pfam" id="PF05175"/>
    </source>
</evidence>
<dbReference type="SUPFAM" id="SSF53335">
    <property type="entry name" value="S-adenosyl-L-methionine-dependent methyltransferases"/>
    <property type="match status" value="1"/>
</dbReference>
<accession>A0A835WCD9</accession>
<keyword evidence="6" id="KW-0539">Nucleus</keyword>
<dbReference type="PROSITE" id="PS00092">
    <property type="entry name" value="N6_MTASE"/>
    <property type="match status" value="1"/>
</dbReference>
<evidence type="ECO:0000313" key="8">
    <source>
        <dbReference type="EMBL" id="KAG2444854.1"/>
    </source>
</evidence>
<dbReference type="GO" id="GO:0008276">
    <property type="term" value="F:protein methyltransferase activity"/>
    <property type="evidence" value="ECO:0007669"/>
    <property type="project" value="TreeGrafter"/>
</dbReference>
<dbReference type="Gene3D" id="3.40.50.150">
    <property type="entry name" value="Vaccinia Virus protein VP39"/>
    <property type="match status" value="1"/>
</dbReference>
<evidence type="ECO:0000256" key="6">
    <source>
        <dbReference type="ARBA" id="ARBA00023242"/>
    </source>
</evidence>
<dbReference type="InterPro" id="IPR004557">
    <property type="entry name" value="PrmC-related"/>
</dbReference>
<dbReference type="CDD" id="cd02440">
    <property type="entry name" value="AdoMet_MTases"/>
    <property type="match status" value="1"/>
</dbReference>
<keyword evidence="5" id="KW-0949">S-adenosyl-L-methionine</keyword>
<dbReference type="OrthoDB" id="406152at2759"/>
<dbReference type="FunFam" id="3.40.50.150:FF:000077">
    <property type="entry name" value="HemK methyltransferase family member 2"/>
    <property type="match status" value="1"/>
</dbReference>
<gene>
    <name evidence="8" type="ORF">HXX76_001595</name>
</gene>
<dbReference type="GO" id="GO:0032259">
    <property type="term" value="P:methylation"/>
    <property type="evidence" value="ECO:0007669"/>
    <property type="project" value="UniProtKB-KW"/>
</dbReference>
<evidence type="ECO:0000256" key="2">
    <source>
        <dbReference type="ARBA" id="ARBA00006149"/>
    </source>
</evidence>
<dbReference type="InterPro" id="IPR052190">
    <property type="entry name" value="Euk-Arch_PrmC-MTase"/>
</dbReference>
<protein>
    <recommendedName>
        <fullName evidence="7">Methyltransferase small domain-containing protein</fullName>
    </recommendedName>
</protein>
<evidence type="ECO:0000256" key="4">
    <source>
        <dbReference type="ARBA" id="ARBA00022679"/>
    </source>
</evidence>
<dbReference type="AlphaFoldDB" id="A0A835WCD9"/>
<comment type="similarity">
    <text evidence="2">Belongs to the eukaryotic/archaeal PrmC-related family.</text>
</comment>
<keyword evidence="4" id="KW-0808">Transferase</keyword>
<dbReference type="InterPro" id="IPR007848">
    <property type="entry name" value="Small_mtfrase_dom"/>
</dbReference>
<evidence type="ECO:0000256" key="5">
    <source>
        <dbReference type="ARBA" id="ARBA00022691"/>
    </source>
</evidence>
<proteinExistence type="inferred from homology"/>
<dbReference type="InterPro" id="IPR002052">
    <property type="entry name" value="DNA_methylase_N6_adenine_CS"/>
</dbReference>
<feature type="domain" description="Methyltransferase small" evidence="7">
    <location>
        <begin position="31"/>
        <end position="130"/>
    </location>
</feature>
<comment type="caution">
    <text evidence="8">The sequence shown here is derived from an EMBL/GenBank/DDBJ whole genome shotgun (WGS) entry which is preliminary data.</text>
</comment>
<dbReference type="GO" id="GO:0003676">
    <property type="term" value="F:nucleic acid binding"/>
    <property type="evidence" value="ECO:0007669"/>
    <property type="project" value="InterPro"/>
</dbReference>
<dbReference type="GO" id="GO:0005634">
    <property type="term" value="C:nucleus"/>
    <property type="evidence" value="ECO:0007669"/>
    <property type="project" value="UniProtKB-SubCell"/>
</dbReference>
<dbReference type="PANTHER" id="PTHR45875:SF1">
    <property type="entry name" value="METHYLTRANSFERASE N6AMT1"/>
    <property type="match status" value="1"/>
</dbReference>
<evidence type="ECO:0000256" key="1">
    <source>
        <dbReference type="ARBA" id="ARBA00004123"/>
    </source>
</evidence>
<organism evidence="8 9">
    <name type="scientific">Chlamydomonas incerta</name>
    <dbReference type="NCBI Taxonomy" id="51695"/>
    <lineage>
        <taxon>Eukaryota</taxon>
        <taxon>Viridiplantae</taxon>
        <taxon>Chlorophyta</taxon>
        <taxon>core chlorophytes</taxon>
        <taxon>Chlorophyceae</taxon>
        <taxon>CS clade</taxon>
        <taxon>Chlamydomonadales</taxon>
        <taxon>Chlamydomonadaceae</taxon>
        <taxon>Chlamydomonas</taxon>
    </lineage>
</organism>
<dbReference type="GO" id="GO:0035657">
    <property type="term" value="C:eRF1 methyltransferase complex"/>
    <property type="evidence" value="ECO:0007669"/>
    <property type="project" value="TreeGrafter"/>
</dbReference>